<dbReference type="GO" id="GO:0090090">
    <property type="term" value="P:negative regulation of canonical Wnt signaling pathway"/>
    <property type="evidence" value="ECO:0007669"/>
    <property type="project" value="InterPro"/>
</dbReference>
<dbReference type="GO" id="GO:0030877">
    <property type="term" value="C:beta-catenin destruction complex"/>
    <property type="evidence" value="ECO:0007669"/>
    <property type="project" value="TreeGrafter"/>
</dbReference>
<dbReference type="GO" id="GO:0032436">
    <property type="term" value="P:positive regulation of proteasomal ubiquitin-dependent protein catabolic process"/>
    <property type="evidence" value="ECO:0007669"/>
    <property type="project" value="TreeGrafter"/>
</dbReference>
<dbReference type="InterPro" id="IPR001158">
    <property type="entry name" value="DIX"/>
</dbReference>
<dbReference type="InterPro" id="IPR029071">
    <property type="entry name" value="Ubiquitin-like_domsf"/>
</dbReference>
<protein>
    <submittedName>
        <fullName evidence="8">Axin</fullName>
    </submittedName>
</protein>
<accession>A0A3M7RA62</accession>
<name>A0A3M7RA62_BRAPC</name>
<dbReference type="InterPro" id="IPR016137">
    <property type="entry name" value="RGS"/>
</dbReference>
<dbReference type="Pfam" id="PF00778">
    <property type="entry name" value="DIX"/>
    <property type="match status" value="1"/>
</dbReference>
<evidence type="ECO:0000313" key="9">
    <source>
        <dbReference type="Proteomes" id="UP000276133"/>
    </source>
</evidence>
<dbReference type="InterPro" id="IPR038207">
    <property type="entry name" value="DIX_dom_sf"/>
</dbReference>
<sequence>MSQHNDLDSLLQNDSGRKLFALFLKDFNNSSDNLLTLYLICSCFHNQRVDDRHRIKQILEKTYQACFVKNQLPYLNEELKQKLCDSLKKSTYNETIFKAVKNEIKKILENEYFPLFLKSKIYHDNLAGAITTSDTKTYQFEEFLGDQTKCGQRAKTNKTTSSASIGHHKKVLKNSSHLSASTRSINQLNDSTLSLNVRPSRSFMPPNPYTVITKPVTVSCQDSEIQSVVSHDDRSSKFDKNIKKNLMANKHVSVNMPEFQSDATVMLKTSMCKKSQIPVSESDPKKFFNLVAAKLEAHLLAHTGDQKLKKRSLSNSNLHTNDEANDQLDEHLDRVYNGAQSPKMCVKKSHFKPNVSLKMKNLSLGQALKNQKSHHFYQLTSTSKEVDIDSQHNQQSAVQSSVDSGVSTRSVASIERVNDWLVNSAHKNPEPAKIKKIEEEQDVSVKTTVAYYLPGEDLAYISTFNGRDLTLAQFKQLITKKGNFRYFFKTKSDLLDEECVVFQE</sequence>
<evidence type="ECO:0000256" key="1">
    <source>
        <dbReference type="ARBA" id="ARBA00004496"/>
    </source>
</evidence>
<comment type="subcellular location">
    <subcellularLocation>
        <location evidence="1">Cytoplasm</location>
    </subcellularLocation>
</comment>
<dbReference type="STRING" id="10195.A0A3M7RA62"/>
<evidence type="ECO:0000256" key="5">
    <source>
        <dbReference type="SAM" id="MobiDB-lite"/>
    </source>
</evidence>
<dbReference type="PANTHER" id="PTHR46102:SF2">
    <property type="entry name" value="AXIN"/>
    <property type="match status" value="1"/>
</dbReference>
<dbReference type="GO" id="GO:0016055">
    <property type="term" value="P:Wnt signaling pathway"/>
    <property type="evidence" value="ECO:0007669"/>
    <property type="project" value="UniProtKB-KW"/>
</dbReference>
<dbReference type="PANTHER" id="PTHR46102">
    <property type="entry name" value="AXIN"/>
    <property type="match status" value="1"/>
</dbReference>
<dbReference type="InterPro" id="IPR044926">
    <property type="entry name" value="RGS_subdomain_2"/>
</dbReference>
<dbReference type="InterPro" id="IPR036305">
    <property type="entry name" value="RGS_sf"/>
</dbReference>
<dbReference type="GO" id="GO:0060090">
    <property type="term" value="F:molecular adaptor activity"/>
    <property type="evidence" value="ECO:0007669"/>
    <property type="project" value="TreeGrafter"/>
</dbReference>
<dbReference type="Pfam" id="PF00615">
    <property type="entry name" value="RGS"/>
    <property type="match status" value="1"/>
</dbReference>
<evidence type="ECO:0000256" key="4">
    <source>
        <dbReference type="PROSITE-ProRule" id="PRU00069"/>
    </source>
</evidence>
<dbReference type="PROSITE" id="PS50132">
    <property type="entry name" value="RGS"/>
    <property type="match status" value="1"/>
</dbReference>
<dbReference type="GO" id="GO:0008013">
    <property type="term" value="F:beta-catenin binding"/>
    <property type="evidence" value="ECO:0007669"/>
    <property type="project" value="TreeGrafter"/>
</dbReference>
<evidence type="ECO:0000256" key="3">
    <source>
        <dbReference type="ARBA" id="ARBA00022687"/>
    </source>
</evidence>
<comment type="caution">
    <text evidence="8">The sequence shown here is derived from an EMBL/GenBank/DDBJ whole genome shotgun (WGS) entry which is preliminary data.</text>
</comment>
<evidence type="ECO:0000259" key="7">
    <source>
        <dbReference type="PROSITE" id="PS50841"/>
    </source>
</evidence>
<reference evidence="8 9" key="1">
    <citation type="journal article" date="2018" name="Sci. Rep.">
        <title>Genomic signatures of local adaptation to the degree of environmental predictability in rotifers.</title>
        <authorList>
            <person name="Franch-Gras L."/>
            <person name="Hahn C."/>
            <person name="Garcia-Roger E.M."/>
            <person name="Carmona M.J."/>
            <person name="Serra M."/>
            <person name="Gomez A."/>
        </authorList>
    </citation>
    <scope>NUCLEOTIDE SEQUENCE [LARGE SCALE GENOMIC DNA]</scope>
    <source>
        <strain evidence="8">HYR1</strain>
    </source>
</reference>
<dbReference type="SUPFAM" id="SSF54236">
    <property type="entry name" value="Ubiquitin-like"/>
    <property type="match status" value="1"/>
</dbReference>
<dbReference type="GO" id="GO:0031625">
    <property type="term" value="F:ubiquitin protein ligase binding"/>
    <property type="evidence" value="ECO:0007669"/>
    <property type="project" value="TreeGrafter"/>
</dbReference>
<dbReference type="Gene3D" id="1.10.167.10">
    <property type="entry name" value="Regulator of G-protein Signalling 4, domain 2"/>
    <property type="match status" value="1"/>
</dbReference>
<feature type="region of interest" description="Disordered" evidence="5">
    <location>
        <begin position="305"/>
        <end position="326"/>
    </location>
</feature>
<evidence type="ECO:0000256" key="2">
    <source>
        <dbReference type="ARBA" id="ARBA00022490"/>
    </source>
</evidence>
<keyword evidence="2" id="KW-0963">Cytoplasm</keyword>
<dbReference type="Gene3D" id="1.10.196.10">
    <property type="match status" value="1"/>
</dbReference>
<dbReference type="GO" id="GO:0019901">
    <property type="term" value="F:protein kinase binding"/>
    <property type="evidence" value="ECO:0007669"/>
    <property type="project" value="TreeGrafter"/>
</dbReference>
<dbReference type="AlphaFoldDB" id="A0A3M7RA62"/>
<dbReference type="Proteomes" id="UP000276133">
    <property type="component" value="Unassembled WGS sequence"/>
</dbReference>
<keyword evidence="3 4" id="KW-0879">Wnt signaling pathway</keyword>
<organism evidence="8 9">
    <name type="scientific">Brachionus plicatilis</name>
    <name type="common">Marine rotifer</name>
    <name type="synonym">Brachionus muelleri</name>
    <dbReference type="NCBI Taxonomy" id="10195"/>
    <lineage>
        <taxon>Eukaryota</taxon>
        <taxon>Metazoa</taxon>
        <taxon>Spiralia</taxon>
        <taxon>Gnathifera</taxon>
        <taxon>Rotifera</taxon>
        <taxon>Eurotatoria</taxon>
        <taxon>Monogononta</taxon>
        <taxon>Pseudotrocha</taxon>
        <taxon>Ploima</taxon>
        <taxon>Brachionidae</taxon>
        <taxon>Brachionus</taxon>
    </lineage>
</organism>
<evidence type="ECO:0000259" key="6">
    <source>
        <dbReference type="PROSITE" id="PS50132"/>
    </source>
</evidence>
<dbReference type="EMBL" id="REGN01003840">
    <property type="protein sequence ID" value="RNA20493.1"/>
    <property type="molecule type" value="Genomic_DNA"/>
</dbReference>
<feature type="non-terminal residue" evidence="8">
    <location>
        <position position="504"/>
    </location>
</feature>
<dbReference type="SUPFAM" id="SSF48097">
    <property type="entry name" value="Regulator of G-protein signaling, RGS"/>
    <property type="match status" value="1"/>
</dbReference>
<dbReference type="PROSITE" id="PS50841">
    <property type="entry name" value="DIX"/>
    <property type="match status" value="1"/>
</dbReference>
<feature type="domain" description="DIX" evidence="7">
    <location>
        <begin position="444"/>
        <end position="504"/>
    </location>
</feature>
<dbReference type="GO" id="GO:0048468">
    <property type="term" value="P:cell development"/>
    <property type="evidence" value="ECO:0007669"/>
    <property type="project" value="TreeGrafter"/>
</dbReference>
<feature type="domain" description="RGS" evidence="6">
    <location>
        <begin position="6"/>
        <end position="126"/>
    </location>
</feature>
<dbReference type="InterPro" id="IPR043581">
    <property type="entry name" value="Axin-like"/>
</dbReference>
<dbReference type="Gene3D" id="2.40.240.130">
    <property type="match status" value="1"/>
</dbReference>
<dbReference type="InterPro" id="IPR024066">
    <property type="entry name" value="RGS_subdom1/3"/>
</dbReference>
<dbReference type="GO" id="GO:0005737">
    <property type="term" value="C:cytoplasm"/>
    <property type="evidence" value="ECO:0007669"/>
    <property type="project" value="UniProtKB-SubCell"/>
</dbReference>
<keyword evidence="9" id="KW-1185">Reference proteome</keyword>
<proteinExistence type="predicted"/>
<dbReference type="GO" id="GO:0005634">
    <property type="term" value="C:nucleus"/>
    <property type="evidence" value="ECO:0007669"/>
    <property type="project" value="TreeGrafter"/>
</dbReference>
<dbReference type="OrthoDB" id="10007451at2759"/>
<dbReference type="SMART" id="SM00315">
    <property type="entry name" value="RGS"/>
    <property type="match status" value="1"/>
</dbReference>
<gene>
    <name evidence="8" type="ORF">BpHYR1_015715</name>
</gene>
<dbReference type="GO" id="GO:0005886">
    <property type="term" value="C:plasma membrane"/>
    <property type="evidence" value="ECO:0007669"/>
    <property type="project" value="TreeGrafter"/>
</dbReference>
<evidence type="ECO:0000313" key="8">
    <source>
        <dbReference type="EMBL" id="RNA20493.1"/>
    </source>
</evidence>